<evidence type="ECO:0000256" key="7">
    <source>
        <dbReference type="ARBA" id="ARBA00022915"/>
    </source>
</evidence>
<accession>A0A383S6B9</accession>
<feature type="site" description="Part of a proton relay during catalysis" evidence="12">
    <location>
        <position position="50"/>
    </location>
</feature>
<comment type="subunit">
    <text evidence="12">Homotetramer; dimer of dimers.</text>
</comment>
<evidence type="ECO:0000313" key="17">
    <source>
        <dbReference type="Proteomes" id="UP000263928"/>
    </source>
</evidence>
<evidence type="ECO:0000256" key="12">
    <source>
        <dbReference type="HAMAP-Rule" id="MF_00418"/>
    </source>
</evidence>
<keyword evidence="5 12" id="KW-0963">Cytoplasm</keyword>
<dbReference type="GO" id="GO:0008840">
    <property type="term" value="F:4-hydroxy-tetrahydrodipicolinate synthase activity"/>
    <property type="evidence" value="ECO:0007669"/>
    <property type="project" value="UniProtKB-UniRule"/>
</dbReference>
<dbReference type="PANTHER" id="PTHR12128:SF66">
    <property type="entry name" value="4-HYDROXY-2-OXOGLUTARATE ALDOLASE, MITOCHONDRIAL"/>
    <property type="match status" value="1"/>
</dbReference>
<comment type="caution">
    <text evidence="12">Was originally thought to be a dihydrodipicolinate synthase (DHDPS), catalyzing the condensation of (S)-aspartate-beta-semialdehyde [(S)-ASA] and pyruvate to dihydrodipicolinate (DHDP). However, it was shown in E.coli that the product of the enzymatic reaction is not dihydrodipicolinate but in fact (4S)-4-hydroxy-2,3,4,5-tetrahydro-(2S)-dipicolinic acid (HTPA), and that the consecutive dehydration reaction leading to DHDP is not spontaneous but catalyzed by DapB.</text>
</comment>
<keyword evidence="7 12" id="KW-0220">Diaminopimelate biosynthesis</keyword>
<dbReference type="AlphaFoldDB" id="A0A383S6B9"/>
<gene>
    <name evidence="12" type="primary">dapA</name>
    <name evidence="16" type="ORF">PROPAUS_1447</name>
</gene>
<dbReference type="UniPathway" id="UPA00034">
    <property type="reaction ID" value="UER00017"/>
</dbReference>
<feature type="site" description="Part of a proton relay during catalysis" evidence="12">
    <location>
        <position position="113"/>
    </location>
</feature>
<name>A0A383S6B9_9ACTN</name>
<dbReference type="InterPro" id="IPR005263">
    <property type="entry name" value="DapA"/>
</dbReference>
<evidence type="ECO:0000256" key="3">
    <source>
        <dbReference type="ARBA" id="ARBA00007592"/>
    </source>
</evidence>
<evidence type="ECO:0000256" key="1">
    <source>
        <dbReference type="ARBA" id="ARBA00003294"/>
    </source>
</evidence>
<comment type="function">
    <text evidence="1 12">Catalyzes the condensation of (S)-aspartate-beta-semialdehyde [(S)-ASA] and pyruvate to 4-hydroxy-tetrahydrodipicolinate (HTPA).</text>
</comment>
<evidence type="ECO:0000256" key="8">
    <source>
        <dbReference type="ARBA" id="ARBA00023154"/>
    </source>
</evidence>
<proteinExistence type="inferred from homology"/>
<dbReference type="EC" id="4.3.3.7" evidence="4 12"/>
<dbReference type="Pfam" id="PF00701">
    <property type="entry name" value="DHDPS"/>
    <property type="match status" value="1"/>
</dbReference>
<dbReference type="PROSITE" id="PS00666">
    <property type="entry name" value="DHDPS_2"/>
    <property type="match status" value="1"/>
</dbReference>
<dbReference type="PRINTS" id="PR00146">
    <property type="entry name" value="DHPICSNTHASE"/>
</dbReference>
<feature type="binding site" evidence="12 15">
    <location>
        <position position="51"/>
    </location>
    <ligand>
        <name>pyruvate</name>
        <dbReference type="ChEBI" id="CHEBI:15361"/>
    </ligand>
</feature>
<keyword evidence="6 12" id="KW-0028">Amino-acid biosynthesis</keyword>
<dbReference type="InterPro" id="IPR020625">
    <property type="entry name" value="Schiff_base-form_aldolases_AS"/>
</dbReference>
<dbReference type="InterPro" id="IPR013785">
    <property type="entry name" value="Aldolase_TIM"/>
</dbReference>
<evidence type="ECO:0000256" key="11">
    <source>
        <dbReference type="ARBA" id="ARBA00047836"/>
    </source>
</evidence>
<evidence type="ECO:0000256" key="5">
    <source>
        <dbReference type="ARBA" id="ARBA00022490"/>
    </source>
</evidence>
<dbReference type="HAMAP" id="MF_00418">
    <property type="entry name" value="DapA"/>
    <property type="match status" value="1"/>
</dbReference>
<comment type="similarity">
    <text evidence="3 12 13">Belongs to the DapA family.</text>
</comment>
<feature type="binding site" evidence="12 15">
    <location>
        <position position="207"/>
    </location>
    <ligand>
        <name>pyruvate</name>
        <dbReference type="ChEBI" id="CHEBI:15361"/>
    </ligand>
</feature>
<evidence type="ECO:0000256" key="9">
    <source>
        <dbReference type="ARBA" id="ARBA00023239"/>
    </source>
</evidence>
<protein>
    <recommendedName>
        <fullName evidence="4 12">4-hydroxy-tetrahydrodipicolinate synthase</fullName>
        <shortName evidence="12">HTPA synthase</shortName>
        <ecNumber evidence="4 12">4.3.3.7</ecNumber>
    </recommendedName>
</protein>
<evidence type="ECO:0000256" key="10">
    <source>
        <dbReference type="ARBA" id="ARBA00023270"/>
    </source>
</evidence>
<dbReference type="PROSITE" id="PS00665">
    <property type="entry name" value="DHDPS_1"/>
    <property type="match status" value="1"/>
</dbReference>
<keyword evidence="9 12" id="KW-0456">Lyase</keyword>
<dbReference type="NCBIfam" id="TIGR00674">
    <property type="entry name" value="dapA"/>
    <property type="match status" value="1"/>
</dbReference>
<dbReference type="PIRSF" id="PIRSF001365">
    <property type="entry name" value="DHDPS"/>
    <property type="match status" value="1"/>
</dbReference>
<evidence type="ECO:0000313" key="16">
    <source>
        <dbReference type="EMBL" id="SYZ33528.1"/>
    </source>
</evidence>
<dbReference type="InterPro" id="IPR002220">
    <property type="entry name" value="DapA-like"/>
</dbReference>
<evidence type="ECO:0000256" key="14">
    <source>
        <dbReference type="PIRSR" id="PIRSR001365-1"/>
    </source>
</evidence>
<evidence type="ECO:0000256" key="4">
    <source>
        <dbReference type="ARBA" id="ARBA00012086"/>
    </source>
</evidence>
<feature type="active site" description="Proton donor/acceptor" evidence="12 14">
    <location>
        <position position="139"/>
    </location>
</feature>
<dbReference type="InterPro" id="IPR020624">
    <property type="entry name" value="Schiff_base-form_aldolases_CS"/>
</dbReference>
<dbReference type="EMBL" id="UNQJ01000009">
    <property type="protein sequence ID" value="SYZ33528.1"/>
    <property type="molecule type" value="Genomic_DNA"/>
</dbReference>
<keyword evidence="8 12" id="KW-0457">Lysine biosynthesis</keyword>
<dbReference type="Gene3D" id="3.20.20.70">
    <property type="entry name" value="Aldolase class I"/>
    <property type="match status" value="1"/>
</dbReference>
<reference evidence="17" key="1">
    <citation type="submission" date="2018-08" db="EMBL/GenBank/DDBJ databases">
        <authorList>
            <person name="Hornung B."/>
        </authorList>
    </citation>
    <scope>NUCLEOTIDE SEQUENCE [LARGE SCALE GENOMIC DNA]</scope>
</reference>
<comment type="catalytic activity">
    <reaction evidence="11 12">
        <text>L-aspartate 4-semialdehyde + pyruvate = (2S,4S)-4-hydroxy-2,3,4,5-tetrahydrodipicolinate + H2O + H(+)</text>
        <dbReference type="Rhea" id="RHEA:34171"/>
        <dbReference type="ChEBI" id="CHEBI:15361"/>
        <dbReference type="ChEBI" id="CHEBI:15377"/>
        <dbReference type="ChEBI" id="CHEBI:15378"/>
        <dbReference type="ChEBI" id="CHEBI:67139"/>
        <dbReference type="ChEBI" id="CHEBI:537519"/>
        <dbReference type="EC" id="4.3.3.7"/>
    </reaction>
</comment>
<dbReference type="GO" id="GO:0009089">
    <property type="term" value="P:lysine biosynthetic process via diaminopimelate"/>
    <property type="evidence" value="ECO:0007669"/>
    <property type="project" value="UniProtKB-UniRule"/>
</dbReference>
<organism evidence="16 17">
    <name type="scientific">Propionibacterium australiense</name>
    <dbReference type="NCBI Taxonomy" id="119981"/>
    <lineage>
        <taxon>Bacteria</taxon>
        <taxon>Bacillati</taxon>
        <taxon>Actinomycetota</taxon>
        <taxon>Actinomycetes</taxon>
        <taxon>Propionibacteriales</taxon>
        <taxon>Propionibacteriaceae</taxon>
        <taxon>Propionibacterium</taxon>
    </lineage>
</organism>
<evidence type="ECO:0000256" key="15">
    <source>
        <dbReference type="PIRSR" id="PIRSR001365-2"/>
    </source>
</evidence>
<dbReference type="GO" id="GO:0005829">
    <property type="term" value="C:cytosol"/>
    <property type="evidence" value="ECO:0007669"/>
    <property type="project" value="TreeGrafter"/>
</dbReference>
<keyword evidence="17" id="KW-1185">Reference proteome</keyword>
<comment type="subcellular location">
    <subcellularLocation>
        <location evidence="12">Cytoplasm</location>
    </subcellularLocation>
</comment>
<evidence type="ECO:0000256" key="2">
    <source>
        <dbReference type="ARBA" id="ARBA00005120"/>
    </source>
</evidence>
<dbReference type="SMART" id="SM01130">
    <property type="entry name" value="DHDPS"/>
    <property type="match status" value="1"/>
</dbReference>
<dbReference type="CDD" id="cd00950">
    <property type="entry name" value="DHDPS"/>
    <property type="match status" value="1"/>
</dbReference>
<dbReference type="PANTHER" id="PTHR12128">
    <property type="entry name" value="DIHYDRODIPICOLINATE SYNTHASE"/>
    <property type="match status" value="1"/>
</dbReference>
<evidence type="ECO:0000256" key="13">
    <source>
        <dbReference type="PIRNR" id="PIRNR001365"/>
    </source>
</evidence>
<evidence type="ECO:0000256" key="6">
    <source>
        <dbReference type="ARBA" id="ARBA00022605"/>
    </source>
</evidence>
<feature type="active site" description="Schiff-base intermediate with substrate" evidence="12 14">
    <location>
        <position position="167"/>
    </location>
</feature>
<comment type="pathway">
    <text evidence="2 12">Amino-acid biosynthesis; L-lysine biosynthesis via DAP pathway; (S)-tetrahydrodipicolinate from L-aspartate: step 3/4.</text>
</comment>
<dbReference type="SUPFAM" id="SSF51569">
    <property type="entry name" value="Aldolase"/>
    <property type="match status" value="1"/>
</dbReference>
<keyword evidence="10 12" id="KW-0704">Schiff base</keyword>
<dbReference type="Proteomes" id="UP000263928">
    <property type="component" value="Unassembled WGS sequence"/>
</dbReference>
<sequence length="294" mass="31293">MMSEPVFGRLLTAMVTPFDGERKLDLDKAKVLAAHLVDDMNNDGLVISGTTGEAPTTSPQEKFDLLSAVKAEVGDRAKLVAGVGTNDTAASVELARQAEQAGADGLLVVTPYYSLPPQEMIIDHFVAIADATSLPVILYDIPHRTGRPIETESLITLARHPRIRAVKDAKKNFDASSRVMAETDLAYYAGDDAITLPLMSVGGVGVIGTSTHFTGRRTHELIDAFCRADTAEALRLHRMLLPIFTGVFATQGCMMVKAGLAHQGLDVGACRPPLQSAPAELAEVFAGLLDAADL</sequence>
<dbReference type="GO" id="GO:0019877">
    <property type="term" value="P:diaminopimelate biosynthetic process"/>
    <property type="evidence" value="ECO:0007669"/>
    <property type="project" value="UniProtKB-UniRule"/>
</dbReference>